<organism evidence="2 3">
    <name type="scientific">Zoogloea oryzae</name>
    <dbReference type="NCBI Taxonomy" id="310767"/>
    <lineage>
        <taxon>Bacteria</taxon>
        <taxon>Pseudomonadati</taxon>
        <taxon>Pseudomonadota</taxon>
        <taxon>Betaproteobacteria</taxon>
        <taxon>Rhodocyclales</taxon>
        <taxon>Zoogloeaceae</taxon>
        <taxon>Zoogloea</taxon>
    </lineage>
</organism>
<feature type="region of interest" description="Disordered" evidence="1">
    <location>
        <begin position="23"/>
        <end position="64"/>
    </location>
</feature>
<dbReference type="EMBL" id="BSPX01000025">
    <property type="protein sequence ID" value="GLT22468.1"/>
    <property type="molecule type" value="Genomic_DNA"/>
</dbReference>
<keyword evidence="3" id="KW-1185">Reference proteome</keyword>
<protein>
    <submittedName>
        <fullName evidence="2">Uncharacterized protein</fullName>
    </submittedName>
</protein>
<reference evidence="3" key="1">
    <citation type="journal article" date="2019" name="Int. J. Syst. Evol. Microbiol.">
        <title>The Global Catalogue of Microorganisms (GCM) 10K type strain sequencing project: providing services to taxonomists for standard genome sequencing and annotation.</title>
        <authorList>
            <consortium name="The Broad Institute Genomics Platform"/>
            <consortium name="The Broad Institute Genome Sequencing Center for Infectious Disease"/>
            <person name="Wu L."/>
            <person name="Ma J."/>
        </authorList>
    </citation>
    <scope>NUCLEOTIDE SEQUENCE [LARGE SCALE GENOMIC DNA]</scope>
    <source>
        <strain evidence="3">NBRC 102407</strain>
    </source>
</reference>
<accession>A0ABQ6FA90</accession>
<evidence type="ECO:0000313" key="2">
    <source>
        <dbReference type="EMBL" id="GLT22468.1"/>
    </source>
</evidence>
<gene>
    <name evidence="2" type="ORF">GCM10007933_19280</name>
</gene>
<dbReference type="Proteomes" id="UP001157167">
    <property type="component" value="Unassembled WGS sequence"/>
</dbReference>
<name>A0ABQ6FA90_9RHOO</name>
<evidence type="ECO:0000256" key="1">
    <source>
        <dbReference type="SAM" id="MobiDB-lite"/>
    </source>
</evidence>
<proteinExistence type="predicted"/>
<evidence type="ECO:0000313" key="3">
    <source>
        <dbReference type="Proteomes" id="UP001157167"/>
    </source>
</evidence>
<feature type="compositionally biased region" description="Basic and acidic residues" evidence="1">
    <location>
        <begin position="27"/>
        <end position="50"/>
    </location>
</feature>
<sequence>MPDEQGFQLVGRHQRHPAFCRVRTDRRKGDQYAKQTKDKDMKRHGADSSRHPPPPGWTGCAGLH</sequence>
<comment type="caution">
    <text evidence="2">The sequence shown here is derived from an EMBL/GenBank/DDBJ whole genome shotgun (WGS) entry which is preliminary data.</text>
</comment>